<dbReference type="Pfam" id="PF00076">
    <property type="entry name" value="RRM_1"/>
    <property type="match status" value="1"/>
</dbReference>
<dbReference type="Gene3D" id="3.10.20.90">
    <property type="entry name" value="Phosphatidylinositol 3-kinase Catalytic Subunit, Chain A, domain 1"/>
    <property type="match status" value="2"/>
</dbReference>
<evidence type="ECO:0000313" key="4">
    <source>
        <dbReference type="Proteomes" id="UP000179807"/>
    </source>
</evidence>
<dbReference type="GeneID" id="94838864"/>
<sequence>MVDVNVLFQGKDYPQQGLAPNTPLGEIIKAFKLHNSSPNLKFTCNKRKVNVNQTISQVLPPKQTTLIIHAIEDKPKSKPAKQVTTVKTIVRTKITVNIDFFSLFRFHRFEIKTDKNLSHLILMFCKKENSNPDEICFYNDSYEILDPNKTIEANKIKNNAILHARRKEGKHKDLNFWIEDLENRRIPVVLNWGEPFKKQFQKFCESVNLDFENTLFCFKDEIIDPDSTPNDIDQLKDYEVFNIIEKRPIFTVLVENVPNSATENDLMEFIGNAPNKVDVFADEEGKIPGYATLSYYRQSDAYMAIMKCLEEEFQGAQMYASLQII</sequence>
<dbReference type="Gene3D" id="3.30.70.330">
    <property type="match status" value="1"/>
</dbReference>
<dbReference type="InterPro" id="IPR029071">
    <property type="entry name" value="Ubiquitin-like_domsf"/>
</dbReference>
<feature type="domain" description="RRM" evidence="2">
    <location>
        <begin position="250"/>
        <end position="325"/>
    </location>
</feature>
<accession>A0A1J4KAG5</accession>
<gene>
    <name evidence="3" type="ORF">TRFO_25138</name>
</gene>
<dbReference type="InterPro" id="IPR035979">
    <property type="entry name" value="RBD_domain_sf"/>
</dbReference>
<reference evidence="3" key="1">
    <citation type="submission" date="2016-10" db="EMBL/GenBank/DDBJ databases">
        <authorList>
            <person name="Benchimol M."/>
            <person name="Almeida L.G."/>
            <person name="Vasconcelos A.T."/>
            <person name="Perreira-Neves A."/>
            <person name="Rosa I.A."/>
            <person name="Tasca T."/>
            <person name="Bogo M.R."/>
            <person name="de Souza W."/>
        </authorList>
    </citation>
    <scope>NUCLEOTIDE SEQUENCE [LARGE SCALE GENOMIC DNA]</scope>
    <source>
        <strain evidence="3">K</strain>
    </source>
</reference>
<comment type="caution">
    <text evidence="3">The sequence shown here is derived from an EMBL/GenBank/DDBJ whole genome shotgun (WGS) entry which is preliminary data.</text>
</comment>
<evidence type="ECO:0000256" key="1">
    <source>
        <dbReference type="PROSITE-ProRule" id="PRU00176"/>
    </source>
</evidence>
<name>A0A1J4KAG5_9EUKA</name>
<keyword evidence="1" id="KW-0694">RNA-binding</keyword>
<evidence type="ECO:0000259" key="2">
    <source>
        <dbReference type="PROSITE" id="PS50102"/>
    </source>
</evidence>
<dbReference type="RefSeq" id="XP_068359820.1">
    <property type="nucleotide sequence ID" value="XM_068504160.1"/>
</dbReference>
<dbReference type="SMART" id="SM00360">
    <property type="entry name" value="RRM"/>
    <property type="match status" value="1"/>
</dbReference>
<protein>
    <recommendedName>
        <fullName evidence="2">RRM domain-containing protein</fullName>
    </recommendedName>
</protein>
<keyword evidence="4" id="KW-1185">Reference proteome</keyword>
<dbReference type="GO" id="GO:0003723">
    <property type="term" value="F:RNA binding"/>
    <property type="evidence" value="ECO:0007669"/>
    <property type="project" value="UniProtKB-UniRule"/>
</dbReference>
<dbReference type="Proteomes" id="UP000179807">
    <property type="component" value="Unassembled WGS sequence"/>
</dbReference>
<dbReference type="VEuPathDB" id="TrichDB:TRFO_25138"/>
<organism evidence="3 4">
    <name type="scientific">Tritrichomonas foetus</name>
    <dbReference type="NCBI Taxonomy" id="1144522"/>
    <lineage>
        <taxon>Eukaryota</taxon>
        <taxon>Metamonada</taxon>
        <taxon>Parabasalia</taxon>
        <taxon>Tritrichomonadida</taxon>
        <taxon>Tritrichomonadidae</taxon>
        <taxon>Tritrichomonas</taxon>
    </lineage>
</organism>
<dbReference type="EMBL" id="MLAK01000717">
    <property type="protein sequence ID" value="OHT06684.1"/>
    <property type="molecule type" value="Genomic_DNA"/>
</dbReference>
<dbReference type="SUPFAM" id="SSF54928">
    <property type="entry name" value="RNA-binding domain, RBD"/>
    <property type="match status" value="1"/>
</dbReference>
<dbReference type="PROSITE" id="PS50102">
    <property type="entry name" value="RRM"/>
    <property type="match status" value="1"/>
</dbReference>
<dbReference type="AlphaFoldDB" id="A0A1J4KAG5"/>
<dbReference type="InterPro" id="IPR000504">
    <property type="entry name" value="RRM_dom"/>
</dbReference>
<dbReference type="InterPro" id="IPR012677">
    <property type="entry name" value="Nucleotide-bd_a/b_plait_sf"/>
</dbReference>
<dbReference type="SUPFAM" id="SSF54236">
    <property type="entry name" value="Ubiquitin-like"/>
    <property type="match status" value="2"/>
</dbReference>
<proteinExistence type="predicted"/>
<evidence type="ECO:0000313" key="3">
    <source>
        <dbReference type="EMBL" id="OHT06684.1"/>
    </source>
</evidence>